<accession>A0A2P6TNA1</accession>
<feature type="region of interest" description="Disordered" evidence="4">
    <location>
        <begin position="177"/>
        <end position="220"/>
    </location>
</feature>
<dbReference type="OrthoDB" id="514967at2759"/>
<keyword evidence="7" id="KW-1185">Reference proteome</keyword>
<sequence>MPEGLPGASSGAGPKYKRGRGRSFFKEQPKGMVCQVPGCERGLHKSRAYYKRYKICSYHVELPCMVVEGQTIRFCQQCGRFQLLSDFEGDRRSCRLKLGKHNARRRRAELDAKTLLELGGESDGGWAELEGPPGRRSGASEASSDMGGAASTLTFTDPAAGLLAGLSGGLGFGPPLSRLISDGRHPPRPAPLELAQQAQQQAQQMQQQQPAQAQQMQQQQPSLQLFGSVQLSGSPARQPAQPLRSLPAARLLPQQQGAPLQQQVPLHAVLALSGAQDAARQQPQQQPAQAPPQRQPSLLTQQSSFTLPLLPQPTAVKSVVIKPAAIKPAVIKPVVQPPASAPWPAAQQAQQAQRQPGVMPTIRLQTAAAPVVVIASKAPPQPPLLGGHGGAILPHAAAPLAAAPAAAPAAAAEGDPGGSDKALALLALAGTMGISNEELMRALLGNDAAGGQAAASPAPPQAPPLLASVAAPVAPWPTLAPAAVAPSAFAPPQPAPAAPAAAAPPALASDGSAEAAIGLLSILQRYNSNSDSMQQTGGSGGPPAAPNGLLPLAGMPQLAPAAAGAQAAPSAVSGSQAAGQPGVAVPPQHVLQELCRGIFQCPLEQLPWNVRQQFEVWAAQQAGKLLLPV</sequence>
<dbReference type="PROSITE" id="PS51141">
    <property type="entry name" value="ZF_SBP"/>
    <property type="match status" value="1"/>
</dbReference>
<evidence type="ECO:0000256" key="4">
    <source>
        <dbReference type="SAM" id="MobiDB-lite"/>
    </source>
</evidence>
<evidence type="ECO:0000313" key="6">
    <source>
        <dbReference type="EMBL" id="PRW50811.1"/>
    </source>
</evidence>
<dbReference type="GO" id="GO:0008270">
    <property type="term" value="F:zinc ion binding"/>
    <property type="evidence" value="ECO:0007669"/>
    <property type="project" value="UniProtKB-KW"/>
</dbReference>
<feature type="region of interest" description="Disordered" evidence="4">
    <location>
        <begin position="274"/>
        <end position="296"/>
    </location>
</feature>
<feature type="region of interest" description="Disordered" evidence="4">
    <location>
        <begin position="121"/>
        <end position="151"/>
    </location>
</feature>
<dbReference type="PANTHER" id="PTHR31251:SF169">
    <property type="entry name" value="SQUAMOSA PROMOTER-BINDING-LIKE PROTEIN 8"/>
    <property type="match status" value="1"/>
</dbReference>
<dbReference type="InterPro" id="IPR036893">
    <property type="entry name" value="SBP_sf"/>
</dbReference>
<evidence type="ECO:0000313" key="7">
    <source>
        <dbReference type="Proteomes" id="UP000239899"/>
    </source>
</evidence>
<dbReference type="GO" id="GO:0003677">
    <property type="term" value="F:DNA binding"/>
    <property type="evidence" value="ECO:0007669"/>
    <property type="project" value="InterPro"/>
</dbReference>
<keyword evidence="3" id="KW-0862">Zinc</keyword>
<dbReference type="EMBL" id="LHPG02000010">
    <property type="protein sequence ID" value="PRW50811.1"/>
    <property type="molecule type" value="Genomic_DNA"/>
</dbReference>
<dbReference type="PANTHER" id="PTHR31251">
    <property type="entry name" value="SQUAMOSA PROMOTER-BINDING-LIKE PROTEIN 4"/>
    <property type="match status" value="1"/>
</dbReference>
<dbReference type="InterPro" id="IPR044817">
    <property type="entry name" value="SBP-like"/>
</dbReference>
<dbReference type="GO" id="GO:0005634">
    <property type="term" value="C:nucleus"/>
    <property type="evidence" value="ECO:0007669"/>
    <property type="project" value="InterPro"/>
</dbReference>
<feature type="compositionally biased region" description="Low complexity" evidence="4">
    <location>
        <begin position="275"/>
        <end position="288"/>
    </location>
</feature>
<feature type="region of interest" description="Disordered" evidence="4">
    <location>
        <begin position="530"/>
        <end position="552"/>
    </location>
</feature>
<dbReference type="InterPro" id="IPR004333">
    <property type="entry name" value="SBP_dom"/>
</dbReference>
<keyword evidence="1" id="KW-0479">Metal-binding</keyword>
<evidence type="ECO:0000256" key="2">
    <source>
        <dbReference type="ARBA" id="ARBA00022771"/>
    </source>
</evidence>
<dbReference type="Proteomes" id="UP000239899">
    <property type="component" value="Unassembled WGS sequence"/>
</dbReference>
<dbReference type="Gene3D" id="4.10.1100.10">
    <property type="entry name" value="Transcription factor, SBP-box domain"/>
    <property type="match status" value="1"/>
</dbReference>
<comment type="caution">
    <text evidence="6">The sequence shown here is derived from an EMBL/GenBank/DDBJ whole genome shotgun (WGS) entry which is preliminary data.</text>
</comment>
<reference evidence="6 7" key="1">
    <citation type="journal article" date="2018" name="Plant J.">
        <title>Genome sequences of Chlorella sorokiniana UTEX 1602 and Micractinium conductrix SAG 241.80: implications to maltose excretion by a green alga.</title>
        <authorList>
            <person name="Arriola M.B."/>
            <person name="Velmurugan N."/>
            <person name="Zhang Y."/>
            <person name="Plunkett M.H."/>
            <person name="Hondzo H."/>
            <person name="Barney B.M."/>
        </authorList>
    </citation>
    <scope>NUCLEOTIDE SEQUENCE [LARGE SCALE GENOMIC DNA]</scope>
    <source>
        <strain evidence="7">UTEX 1602</strain>
    </source>
</reference>
<evidence type="ECO:0000259" key="5">
    <source>
        <dbReference type="PROSITE" id="PS51141"/>
    </source>
</evidence>
<gene>
    <name evidence="6" type="ORF">C2E21_5324</name>
</gene>
<protein>
    <submittedName>
        <fullName evidence="6">Squamosa promoter binding</fullName>
    </submittedName>
</protein>
<feature type="region of interest" description="Disordered" evidence="4">
    <location>
        <begin position="1"/>
        <end position="22"/>
    </location>
</feature>
<name>A0A2P6TNA1_CHLSO</name>
<keyword evidence="2" id="KW-0863">Zinc-finger</keyword>
<evidence type="ECO:0000256" key="3">
    <source>
        <dbReference type="ARBA" id="ARBA00022833"/>
    </source>
</evidence>
<proteinExistence type="predicted"/>
<feature type="domain" description="SBP-type" evidence="5">
    <location>
        <begin position="31"/>
        <end position="108"/>
    </location>
</feature>
<dbReference type="SUPFAM" id="SSF103612">
    <property type="entry name" value="SBT domain"/>
    <property type="match status" value="1"/>
</dbReference>
<dbReference type="AlphaFoldDB" id="A0A2P6TNA1"/>
<feature type="compositionally biased region" description="Low complexity" evidence="4">
    <location>
        <begin position="195"/>
        <end position="220"/>
    </location>
</feature>
<dbReference type="Pfam" id="PF03110">
    <property type="entry name" value="SBP"/>
    <property type="match status" value="1"/>
</dbReference>
<organism evidence="6 7">
    <name type="scientific">Chlorella sorokiniana</name>
    <name type="common">Freshwater green alga</name>
    <dbReference type="NCBI Taxonomy" id="3076"/>
    <lineage>
        <taxon>Eukaryota</taxon>
        <taxon>Viridiplantae</taxon>
        <taxon>Chlorophyta</taxon>
        <taxon>core chlorophytes</taxon>
        <taxon>Trebouxiophyceae</taxon>
        <taxon>Chlorellales</taxon>
        <taxon>Chlorellaceae</taxon>
        <taxon>Chlorella clade</taxon>
        <taxon>Chlorella</taxon>
    </lineage>
</organism>
<evidence type="ECO:0000256" key="1">
    <source>
        <dbReference type="ARBA" id="ARBA00022723"/>
    </source>
</evidence>